<organism evidence="1 2">
    <name type="scientific">Iningainema tapete BLCC-T55</name>
    <dbReference type="NCBI Taxonomy" id="2748662"/>
    <lineage>
        <taxon>Bacteria</taxon>
        <taxon>Bacillati</taxon>
        <taxon>Cyanobacteriota</taxon>
        <taxon>Cyanophyceae</taxon>
        <taxon>Nostocales</taxon>
        <taxon>Scytonemataceae</taxon>
        <taxon>Iningainema tapete</taxon>
    </lineage>
</organism>
<keyword evidence="2" id="KW-1185">Reference proteome</keyword>
<reference evidence="1" key="1">
    <citation type="submission" date="2020-09" db="EMBL/GenBank/DDBJ databases">
        <title>Iningainema tapete sp. nov. (Scytonemataceae, Cyanobacteria) from greenhouses in central Florida (USA) produces two types of nodularin with biosynthetic potential for microcystin-LR and anabaenopeptins.</title>
        <authorList>
            <person name="Berthold D.E."/>
            <person name="Lefler F.W."/>
            <person name="Huang I.-S."/>
            <person name="Abdulla H."/>
            <person name="Zimba P.V."/>
            <person name="Laughinghouse H.D. IV."/>
        </authorList>
    </citation>
    <scope>NUCLEOTIDE SEQUENCE</scope>
    <source>
        <strain evidence="1">BLCCT55</strain>
    </source>
</reference>
<proteinExistence type="predicted"/>
<accession>A0A8J6XNE4</accession>
<gene>
    <name evidence="1" type="ORF">ICL16_24210</name>
</gene>
<dbReference type="Proteomes" id="UP000629098">
    <property type="component" value="Unassembled WGS sequence"/>
</dbReference>
<protein>
    <submittedName>
        <fullName evidence="1">Uncharacterized protein</fullName>
    </submittedName>
</protein>
<dbReference type="EMBL" id="JACXAE010000075">
    <property type="protein sequence ID" value="MBD2775084.1"/>
    <property type="molecule type" value="Genomic_DNA"/>
</dbReference>
<sequence>MYIIQLLKDSTYFTATFKVKDWDELDTEDFFTDRNQAIEKAQQAQCYEGNNMIKLWQVYHRSNKKEITVYKLPVTIPTQNWCNEY</sequence>
<evidence type="ECO:0000313" key="2">
    <source>
        <dbReference type="Proteomes" id="UP000629098"/>
    </source>
</evidence>
<dbReference type="AlphaFoldDB" id="A0A8J6XNE4"/>
<name>A0A8J6XNE4_9CYAN</name>
<comment type="caution">
    <text evidence="1">The sequence shown here is derived from an EMBL/GenBank/DDBJ whole genome shotgun (WGS) entry which is preliminary data.</text>
</comment>
<dbReference type="RefSeq" id="WP_190833009.1">
    <property type="nucleotide sequence ID" value="NZ_CAWPPI010000075.1"/>
</dbReference>
<evidence type="ECO:0000313" key="1">
    <source>
        <dbReference type="EMBL" id="MBD2775084.1"/>
    </source>
</evidence>